<dbReference type="CDD" id="cd05471">
    <property type="entry name" value="pepsin_like"/>
    <property type="match status" value="1"/>
</dbReference>
<dbReference type="Proteomes" id="UP001497525">
    <property type="component" value="Unassembled WGS sequence"/>
</dbReference>
<comment type="similarity">
    <text evidence="1">Belongs to the peptidase A1 family.</text>
</comment>
<sequence>MCKNHTRYDASKSVSKKETTEEFSYVEYGTTINGTITEDIVTLDGQTLRQPFGEAKATNGETLAHTTFDGSFGLGVCSTGSKQPTILESLVNSGVIKKKVFGIYARSNASGEIMFGGYDKRLFIGQLEFVPVSSQQEWMFDIKSITFGDELLTGTKCQGVVNGGSHHIYGPKEQVEKIYKKLNCDPYKLCKVDCSKISTFPQLKITVKTTDFMIGPENYIDKEDDKCTGRIFHLNQPAWVLGNLFLDKVYTAYDVENAKIGFALAVPPASTISISPTTATPRTTTTTTTTSTTTPTTTTTTTQPTATSATSTLCSHKMSVEISAVRAVLRFLQM</sequence>
<dbReference type="Gene3D" id="2.60.40.1960">
    <property type="match status" value="1"/>
</dbReference>
<dbReference type="Gene3D" id="2.40.70.10">
    <property type="entry name" value="Acid Proteases"/>
    <property type="match status" value="2"/>
</dbReference>
<feature type="region of interest" description="Disordered" evidence="3">
    <location>
        <begin position="275"/>
        <end position="305"/>
    </location>
</feature>
<name>A0AAV2TRY7_CALDB</name>
<comment type="caution">
    <text evidence="5">The sequence shown here is derived from an EMBL/GenBank/DDBJ whole genome shotgun (WGS) entry which is preliminary data.</text>
</comment>
<keyword evidence="2" id="KW-1015">Disulfide bond</keyword>
<dbReference type="Pfam" id="PF00026">
    <property type="entry name" value="Asp"/>
    <property type="match status" value="1"/>
</dbReference>
<evidence type="ECO:0000256" key="3">
    <source>
        <dbReference type="SAM" id="MobiDB-lite"/>
    </source>
</evidence>
<evidence type="ECO:0000256" key="2">
    <source>
        <dbReference type="PIRSR" id="PIRSR601461-2"/>
    </source>
</evidence>
<dbReference type="GO" id="GO:0004190">
    <property type="term" value="F:aspartic-type endopeptidase activity"/>
    <property type="evidence" value="ECO:0007669"/>
    <property type="project" value="InterPro"/>
</dbReference>
<accession>A0AAV2TRY7</accession>
<dbReference type="EMBL" id="CAXLJL010000434">
    <property type="protein sequence ID" value="CAL5137728.1"/>
    <property type="molecule type" value="Genomic_DNA"/>
</dbReference>
<gene>
    <name evidence="5" type="ORF">CDAUBV1_LOCUS12056</name>
</gene>
<reference evidence="5" key="1">
    <citation type="submission" date="2024-06" db="EMBL/GenBank/DDBJ databases">
        <authorList>
            <person name="Liu X."/>
            <person name="Lenzi L."/>
            <person name="Haldenby T S."/>
            <person name="Uol C."/>
        </authorList>
    </citation>
    <scope>NUCLEOTIDE SEQUENCE</scope>
</reference>
<feature type="disulfide bond" evidence="2">
    <location>
        <begin position="194"/>
        <end position="227"/>
    </location>
</feature>
<proteinExistence type="inferred from homology"/>
<dbReference type="InterPro" id="IPR021109">
    <property type="entry name" value="Peptidase_aspartic_dom_sf"/>
</dbReference>
<dbReference type="InterPro" id="IPR034164">
    <property type="entry name" value="Pepsin-like_dom"/>
</dbReference>
<evidence type="ECO:0000313" key="6">
    <source>
        <dbReference type="Proteomes" id="UP001497525"/>
    </source>
</evidence>
<feature type="domain" description="Peptidase A1" evidence="4">
    <location>
        <begin position="1"/>
        <end position="263"/>
    </location>
</feature>
<dbReference type="SUPFAM" id="SSF50630">
    <property type="entry name" value="Acid proteases"/>
    <property type="match status" value="1"/>
</dbReference>
<dbReference type="PANTHER" id="PTHR47966:SF69">
    <property type="entry name" value="PEPTIDASE A1 DOMAIN-CONTAINING PROTEIN"/>
    <property type="match status" value="1"/>
</dbReference>
<dbReference type="PRINTS" id="PR00792">
    <property type="entry name" value="PEPSIN"/>
</dbReference>
<dbReference type="InterPro" id="IPR033121">
    <property type="entry name" value="PEPTIDASE_A1"/>
</dbReference>
<evidence type="ECO:0000256" key="1">
    <source>
        <dbReference type="ARBA" id="ARBA00007447"/>
    </source>
</evidence>
<dbReference type="PANTHER" id="PTHR47966">
    <property type="entry name" value="BETA-SITE APP-CLEAVING ENZYME, ISOFORM A-RELATED"/>
    <property type="match status" value="1"/>
</dbReference>
<organism evidence="5 6">
    <name type="scientific">Calicophoron daubneyi</name>
    <name type="common">Rumen fluke</name>
    <name type="synonym">Paramphistomum daubneyi</name>
    <dbReference type="NCBI Taxonomy" id="300641"/>
    <lineage>
        <taxon>Eukaryota</taxon>
        <taxon>Metazoa</taxon>
        <taxon>Spiralia</taxon>
        <taxon>Lophotrochozoa</taxon>
        <taxon>Platyhelminthes</taxon>
        <taxon>Trematoda</taxon>
        <taxon>Digenea</taxon>
        <taxon>Plagiorchiida</taxon>
        <taxon>Pronocephalata</taxon>
        <taxon>Paramphistomoidea</taxon>
        <taxon>Paramphistomidae</taxon>
        <taxon>Calicophoron</taxon>
    </lineage>
</organism>
<evidence type="ECO:0000259" key="4">
    <source>
        <dbReference type="PROSITE" id="PS51767"/>
    </source>
</evidence>
<evidence type="ECO:0000313" key="5">
    <source>
        <dbReference type="EMBL" id="CAL5137728.1"/>
    </source>
</evidence>
<dbReference type="InterPro" id="IPR001461">
    <property type="entry name" value="Aspartic_peptidase_A1"/>
</dbReference>
<dbReference type="AlphaFoldDB" id="A0AAV2TRY7"/>
<protein>
    <recommendedName>
        <fullName evidence="4">Peptidase A1 domain-containing protein</fullName>
    </recommendedName>
</protein>
<dbReference type="GO" id="GO:0006508">
    <property type="term" value="P:proteolysis"/>
    <property type="evidence" value="ECO:0007669"/>
    <property type="project" value="InterPro"/>
</dbReference>
<dbReference type="PROSITE" id="PS51767">
    <property type="entry name" value="PEPTIDASE_A1"/>
    <property type="match status" value="1"/>
</dbReference>